<evidence type="ECO:0000256" key="1">
    <source>
        <dbReference type="SAM" id="MobiDB-lite"/>
    </source>
</evidence>
<dbReference type="Pfam" id="PF07627">
    <property type="entry name" value="PSCyt3"/>
    <property type="match status" value="1"/>
</dbReference>
<dbReference type="AlphaFoldDB" id="A0A5C5XD65"/>
<evidence type="ECO:0000313" key="4">
    <source>
        <dbReference type="Proteomes" id="UP000316095"/>
    </source>
</evidence>
<dbReference type="RefSeq" id="WP_146502046.1">
    <property type="nucleotide sequence ID" value="NZ_SJPG01000001.1"/>
</dbReference>
<sequence length="778" mass="87979">MKYSQAKYFLALIAFTFSPPEIHLYAKEPLQYQEDIRPKLVTFCGDCHSPEDSEHDVKFLQAKNVAEMSQMRSIWNSVAEQLRNRTMPPPDETQPSEAERLGVAEWIDQTLQQTACEQGPFAGSITSRRLNRTEYTNTIRDLLGVRTEAAVRFPVDGSGGEGFDNNGETLFLPPILMERYLEAAEEILDVALPSPSIKITIPANQLLPPDKNSDSATRILEPKKSLRLVPRIYSAGQHFVRVRAQPVEKSTTLTFKVDGIVVERFAIDGKPKFEGDFPVNYDTSIQLSRGFHTLEIRCTGEENASVTFLHFKQNDKELNQDQLRVYEKLTGTSPGKIPENPRSVAIQKLKAFISQAFRRPAVSTEVDKFMSLYDRAAKRDDPHVEALKLAFKGVLVSSPFLFRVESLPESQSLEPISDFELASRLSYFLWGSLPDDELFELSAERHLNEDTILKEQVDRMLNDSRADYFIDEFVGQWLGTRDIGGRVAPDTSKFKGEFTTELLLGFREEPNQLFAYLLQNNHSLMELITADYVIVNKRLRKHYGFDEEEKSDKQDWPWSPNPQLSKDGPFEKVAVTNGQRGGVLGMGGVHLLTSYPNRTSPVLRGGWILETLLGIRVPNPPPDIPELSKSKKGKMTIREQLAMHRDHPSCSACHNLIDPPGFALDHFDVLGRWQEEQEGKPIDATATFPSGETVDGLEGLKTIMVQRKPEFYRQLTRKMLGFALGRSLDDRDDCVINQITEDILNNDDSLRNLIKSVVLSTPFRNRQLSPDEASNATE</sequence>
<dbReference type="Pfam" id="PF07631">
    <property type="entry name" value="PSD4"/>
    <property type="match status" value="1"/>
</dbReference>
<evidence type="ECO:0000259" key="2">
    <source>
        <dbReference type="SMART" id="SM01235"/>
    </source>
</evidence>
<dbReference type="EMBL" id="SJPG01000001">
    <property type="protein sequence ID" value="TWT59862.1"/>
    <property type="molecule type" value="Genomic_DNA"/>
</dbReference>
<dbReference type="OrthoDB" id="175242at2"/>
<gene>
    <name evidence="3" type="ORF">Pan54_05730</name>
</gene>
<dbReference type="Pfam" id="PF07624">
    <property type="entry name" value="PSD2"/>
    <property type="match status" value="1"/>
</dbReference>
<dbReference type="InterPro" id="IPR013039">
    <property type="entry name" value="DUF1588"/>
</dbReference>
<dbReference type="InterPro" id="IPR013042">
    <property type="entry name" value="DUF1592"/>
</dbReference>
<feature type="domain" description="Haem-binding" evidence="2">
    <location>
        <begin position="9"/>
        <end position="111"/>
    </location>
</feature>
<reference evidence="3 4" key="1">
    <citation type="submission" date="2019-02" db="EMBL/GenBank/DDBJ databases">
        <title>Deep-cultivation of Planctomycetes and their phenomic and genomic characterization uncovers novel biology.</title>
        <authorList>
            <person name="Wiegand S."/>
            <person name="Jogler M."/>
            <person name="Boedeker C."/>
            <person name="Pinto D."/>
            <person name="Vollmers J."/>
            <person name="Rivas-Marin E."/>
            <person name="Kohn T."/>
            <person name="Peeters S.H."/>
            <person name="Heuer A."/>
            <person name="Rast P."/>
            <person name="Oberbeckmann S."/>
            <person name="Bunk B."/>
            <person name="Jeske O."/>
            <person name="Meyerdierks A."/>
            <person name="Storesund J.E."/>
            <person name="Kallscheuer N."/>
            <person name="Luecker S."/>
            <person name="Lage O.M."/>
            <person name="Pohl T."/>
            <person name="Merkel B.J."/>
            <person name="Hornburger P."/>
            <person name="Mueller R.-W."/>
            <person name="Bruemmer F."/>
            <person name="Labrenz M."/>
            <person name="Spormann A.M."/>
            <person name="Op Den Camp H."/>
            <person name="Overmann J."/>
            <person name="Amann R."/>
            <person name="Jetten M.S.M."/>
            <person name="Mascher T."/>
            <person name="Medema M.H."/>
            <person name="Devos D.P."/>
            <person name="Kaster A.-K."/>
            <person name="Ovreas L."/>
            <person name="Rohde M."/>
            <person name="Galperin M.Y."/>
            <person name="Jogler C."/>
        </authorList>
    </citation>
    <scope>NUCLEOTIDE SEQUENCE [LARGE SCALE GENOMIC DNA]</scope>
    <source>
        <strain evidence="3 4">Pan54</strain>
    </source>
</reference>
<keyword evidence="4" id="KW-1185">Reference proteome</keyword>
<dbReference type="Proteomes" id="UP000316095">
    <property type="component" value="Unassembled WGS sequence"/>
</dbReference>
<accession>A0A5C5XD65</accession>
<protein>
    <recommendedName>
        <fullName evidence="2">Haem-binding domain-containing protein</fullName>
    </recommendedName>
</protein>
<dbReference type="SMART" id="SM01235">
    <property type="entry name" value="Haem_bd"/>
    <property type="match status" value="1"/>
</dbReference>
<comment type="caution">
    <text evidence="3">The sequence shown here is derived from an EMBL/GenBank/DDBJ whole genome shotgun (WGS) entry which is preliminary data.</text>
</comment>
<dbReference type="Pfam" id="PF07637">
    <property type="entry name" value="PSD5"/>
    <property type="match status" value="1"/>
</dbReference>
<dbReference type="InterPro" id="IPR011478">
    <property type="entry name" value="DUF1585"/>
</dbReference>
<feature type="region of interest" description="Disordered" evidence="1">
    <location>
        <begin position="550"/>
        <end position="569"/>
    </location>
</feature>
<dbReference type="Pfam" id="PF07626">
    <property type="entry name" value="PSD3"/>
    <property type="match status" value="1"/>
</dbReference>
<dbReference type="InterPro" id="IPR025992">
    <property type="entry name" value="Haem-bd"/>
</dbReference>
<proteinExistence type="predicted"/>
<evidence type="ECO:0000313" key="3">
    <source>
        <dbReference type="EMBL" id="TWT59862.1"/>
    </source>
</evidence>
<dbReference type="InterPro" id="IPR013043">
    <property type="entry name" value="DUF1595"/>
</dbReference>
<dbReference type="InterPro" id="IPR013036">
    <property type="entry name" value="DUF1587"/>
</dbReference>
<organism evidence="3 4">
    <name type="scientific">Rubinisphaera italica</name>
    <dbReference type="NCBI Taxonomy" id="2527969"/>
    <lineage>
        <taxon>Bacteria</taxon>
        <taxon>Pseudomonadati</taxon>
        <taxon>Planctomycetota</taxon>
        <taxon>Planctomycetia</taxon>
        <taxon>Planctomycetales</taxon>
        <taxon>Planctomycetaceae</taxon>
        <taxon>Rubinisphaera</taxon>
    </lineage>
</organism>
<name>A0A5C5XD65_9PLAN</name>